<keyword evidence="3" id="KW-1185">Reference proteome</keyword>
<sequence>MTGCGGRRGLLRTVRPYGAKAAASEQFEQRVGELRGGGGAAKGHGRARACPGTPLPRRSAPAPSKPIAMIHTGRCRRVVRPPWHATGAPPPGGRRPSGGTT</sequence>
<dbReference type="PATRIC" id="fig|1003195.29.peg.6441"/>
<reference evidence="3" key="1">
    <citation type="submission" date="2011-12" db="EMBL/GenBank/DDBJ databases">
        <title>Complete genome sequence of Streptomyces cattleya strain DSM 46488.</title>
        <authorList>
            <person name="Ou H.-Y."/>
            <person name="Li P."/>
            <person name="Zhao C."/>
            <person name="O'Hagan D."/>
            <person name="Deng Z."/>
        </authorList>
    </citation>
    <scope>NUCLEOTIDE SEQUENCE [LARGE SCALE GENOMIC DNA]</scope>
    <source>
        <strain evidence="3">ATCC 35852 / DSM 46488 / JCM 4925 / NBRC 14057 / NRRL 8057</strain>
        <plasmid evidence="3">Plasmid pSCATT</plasmid>
    </source>
</reference>
<accession>G8XH93</accession>
<proteinExistence type="predicted"/>
<evidence type="ECO:0000313" key="2">
    <source>
        <dbReference type="EMBL" id="AEW98839.1"/>
    </source>
</evidence>
<protein>
    <submittedName>
        <fullName evidence="2">Uncharacterized protein</fullName>
    </submittedName>
</protein>
<gene>
    <name evidence="2" type="ordered locus">SCATT_p06460</name>
</gene>
<dbReference type="Proteomes" id="UP000007842">
    <property type="component" value="Plasmid pSCATT"/>
</dbReference>
<dbReference type="KEGG" id="scy:SCATT_p06460"/>
<dbReference type="EMBL" id="CP003229">
    <property type="protein sequence ID" value="AEW98839.1"/>
    <property type="molecule type" value="Genomic_DNA"/>
</dbReference>
<organism evidence="2 3">
    <name type="scientific">Streptantibioticus cattleyicolor (strain ATCC 35852 / DSM 46488 / JCM 4925 / NBRC 14057 / NRRL 8057)</name>
    <name type="common">Streptomyces cattleya</name>
    <dbReference type="NCBI Taxonomy" id="1003195"/>
    <lineage>
        <taxon>Bacteria</taxon>
        <taxon>Bacillati</taxon>
        <taxon>Actinomycetota</taxon>
        <taxon>Actinomycetes</taxon>
        <taxon>Kitasatosporales</taxon>
        <taxon>Streptomycetaceae</taxon>
        <taxon>Streptantibioticus</taxon>
    </lineage>
</organism>
<dbReference type="AlphaFoldDB" id="G8XH93"/>
<geneLocation type="plasmid" evidence="2 3">
    <name>pSCATT</name>
</geneLocation>
<keyword evidence="2" id="KW-0614">Plasmid</keyword>
<evidence type="ECO:0000256" key="1">
    <source>
        <dbReference type="SAM" id="MobiDB-lite"/>
    </source>
</evidence>
<feature type="region of interest" description="Disordered" evidence="1">
    <location>
        <begin position="34"/>
        <end position="65"/>
    </location>
</feature>
<feature type="region of interest" description="Disordered" evidence="1">
    <location>
        <begin position="80"/>
        <end position="101"/>
    </location>
</feature>
<dbReference type="HOGENOM" id="CLU_2290013_0_0_11"/>
<evidence type="ECO:0000313" key="3">
    <source>
        <dbReference type="Proteomes" id="UP000007842"/>
    </source>
</evidence>
<name>G8XH93_STREN</name>